<evidence type="ECO:0000313" key="3">
    <source>
        <dbReference type="EMBL" id="GAC56006.1"/>
    </source>
</evidence>
<dbReference type="Proteomes" id="UP000053405">
    <property type="component" value="Unassembled WGS sequence"/>
</dbReference>
<reference evidence="3 4" key="1">
    <citation type="submission" date="2012-12" db="EMBL/GenBank/DDBJ databases">
        <title>Whole genome shotgun sequence of Gordonia hirsuta NBRC 16056.</title>
        <authorList>
            <person name="Isaki-Nakamura S."/>
            <person name="Hosoyama A."/>
            <person name="Tsuchikane K."/>
            <person name="Katsumata H."/>
            <person name="Baba S."/>
            <person name="Yamazaki S."/>
            <person name="Fujita N."/>
        </authorList>
    </citation>
    <scope>NUCLEOTIDE SEQUENCE [LARGE SCALE GENOMIC DNA]</scope>
    <source>
        <strain evidence="3 4">NBRC 16056</strain>
    </source>
</reference>
<keyword evidence="4" id="KW-1185">Reference proteome</keyword>
<dbReference type="RefSeq" id="WP_005935336.1">
    <property type="nucleotide sequence ID" value="NZ_ATVK01000040.1"/>
</dbReference>
<feature type="domain" description="DUF222" evidence="2">
    <location>
        <begin position="101"/>
        <end position="445"/>
    </location>
</feature>
<sequence>MSEERELPTVGRVWPVDPGRGAVDLSNQEPWSKSTESSEPGEFIPVGEPGAAPLTEEQLLAAHGIELPESPLALWQLMDAAAAKLGHTPLAPAPAAAVARSVEVSERIRRRMDRLSAALHHEAEERSIHRQAGYLNMHTYMSSGHRLGPHESKRRIALAKQLIGRTSLSGQPLDPRLAATAAGVSDGEVSAAHTAVIAAIMKKVPDAVSPKDRGQIEADLAAHARNLSPAHLAKAGARLLALIDPDGAYTEPRDRQRQRDLHLFGQNEQLMSRLRGDLTPRARAKLELILQHWAAPGMNNPDDPDSPHPADAPDGSRTSDGPDVDEDRLDNARQRDDRSPGQRNHDAFEAMLDFIIANRGLGRPDRIPAEIVISITDKELAEKAGMGLTATGTLIPVADLIELAAQATPYLAVFRHHTRQALYLGKGKKHRFANKAQRLMLLARDGGCTAPGCDVPFSRTEAHHSPDWAKGGRTDIDAIGATCGGHNRWVGPNPGQWETDLLNAGPNAGRMVWRPAGSTAPWQLNPLHHPEFDADQRTHAPPDTRSGTEKQLEARMGLAFLQDDTGNGAAGPPSHGPGPPGCSADTGVAA</sequence>
<dbReference type="Pfam" id="PF02720">
    <property type="entry name" value="DUF222"/>
    <property type="match status" value="1"/>
</dbReference>
<dbReference type="STRING" id="1121927.GOHSU_02_01510"/>
<dbReference type="InterPro" id="IPR003615">
    <property type="entry name" value="HNH_nuc"/>
</dbReference>
<evidence type="ECO:0000259" key="2">
    <source>
        <dbReference type="Pfam" id="PF02720"/>
    </source>
</evidence>
<protein>
    <recommendedName>
        <fullName evidence="2">DUF222 domain-containing protein</fullName>
    </recommendedName>
</protein>
<feature type="region of interest" description="Disordered" evidence="1">
    <location>
        <begin position="517"/>
        <end position="590"/>
    </location>
</feature>
<dbReference type="AlphaFoldDB" id="L7L5K1"/>
<dbReference type="eggNOG" id="COG1403">
    <property type="taxonomic scope" value="Bacteria"/>
</dbReference>
<evidence type="ECO:0000313" key="4">
    <source>
        <dbReference type="Proteomes" id="UP000053405"/>
    </source>
</evidence>
<dbReference type="CDD" id="cd00085">
    <property type="entry name" value="HNHc"/>
    <property type="match status" value="1"/>
</dbReference>
<evidence type="ECO:0000256" key="1">
    <source>
        <dbReference type="SAM" id="MobiDB-lite"/>
    </source>
</evidence>
<comment type="caution">
    <text evidence="3">The sequence shown here is derived from an EMBL/GenBank/DDBJ whole genome shotgun (WGS) entry which is preliminary data.</text>
</comment>
<feature type="compositionally biased region" description="Basic and acidic residues" evidence="1">
    <location>
        <begin position="528"/>
        <end position="553"/>
    </location>
</feature>
<feature type="region of interest" description="Disordered" evidence="1">
    <location>
        <begin position="295"/>
        <end position="344"/>
    </location>
</feature>
<feature type="region of interest" description="Disordered" evidence="1">
    <location>
        <begin position="1"/>
        <end position="43"/>
    </location>
</feature>
<dbReference type="EMBL" id="BANT01000002">
    <property type="protein sequence ID" value="GAC56006.1"/>
    <property type="molecule type" value="Genomic_DNA"/>
</dbReference>
<organism evidence="3 4">
    <name type="scientific">Gordonia hirsuta DSM 44140 = NBRC 16056</name>
    <dbReference type="NCBI Taxonomy" id="1121927"/>
    <lineage>
        <taxon>Bacteria</taxon>
        <taxon>Bacillati</taxon>
        <taxon>Actinomycetota</taxon>
        <taxon>Actinomycetes</taxon>
        <taxon>Mycobacteriales</taxon>
        <taxon>Gordoniaceae</taxon>
        <taxon>Gordonia</taxon>
    </lineage>
</organism>
<gene>
    <name evidence="3" type="ORF">GOHSU_02_01510</name>
</gene>
<accession>L7L5K1</accession>
<proteinExistence type="predicted"/>
<feature type="compositionally biased region" description="Basic and acidic residues" evidence="1">
    <location>
        <begin position="329"/>
        <end position="344"/>
    </location>
</feature>
<name>L7L5K1_9ACTN</name>
<feature type="compositionally biased region" description="Polar residues" evidence="1">
    <location>
        <begin position="25"/>
        <end position="38"/>
    </location>
</feature>
<dbReference type="InterPro" id="IPR003870">
    <property type="entry name" value="DUF222"/>
</dbReference>